<evidence type="ECO:0000313" key="9">
    <source>
        <dbReference type="Proteomes" id="UP001481413"/>
    </source>
</evidence>
<dbReference type="Proteomes" id="UP001481413">
    <property type="component" value="Unassembled WGS sequence"/>
</dbReference>
<keyword evidence="4 7" id="KW-1133">Transmembrane helix</keyword>
<keyword evidence="9" id="KW-1185">Reference proteome</keyword>
<evidence type="ECO:0000256" key="7">
    <source>
        <dbReference type="HAMAP-Rule" id="MF_00599"/>
    </source>
</evidence>
<evidence type="ECO:0000256" key="5">
    <source>
        <dbReference type="ARBA" id="ARBA00023136"/>
    </source>
</evidence>
<evidence type="ECO:0000313" key="8">
    <source>
        <dbReference type="EMBL" id="GAA6144546.1"/>
    </source>
</evidence>
<keyword evidence="1 7" id="KW-1003">Cell membrane</keyword>
<name>A0ABP9ZWM4_9GAMM</name>
<comment type="subunit">
    <text evidence="7">Part of a complex composed of FtsB, FtsL and FtsQ.</text>
</comment>
<dbReference type="PANTHER" id="PTHR37485">
    <property type="entry name" value="CELL DIVISION PROTEIN FTSB"/>
    <property type="match status" value="1"/>
</dbReference>
<reference evidence="8 9" key="1">
    <citation type="submission" date="2024-04" db="EMBL/GenBank/DDBJ databases">
        <title>Draft genome sequence of Thalassolituus maritimus NBRC 116585.</title>
        <authorList>
            <person name="Miyakawa T."/>
            <person name="Kusuya Y."/>
            <person name="Miura T."/>
        </authorList>
    </citation>
    <scope>NUCLEOTIDE SEQUENCE [LARGE SCALE GENOMIC DNA]</scope>
    <source>
        <strain evidence="8 9">5NW40-0001</strain>
    </source>
</reference>
<dbReference type="EMBL" id="BAABWH010000001">
    <property type="protein sequence ID" value="GAA6144546.1"/>
    <property type="molecule type" value="Genomic_DNA"/>
</dbReference>
<keyword evidence="2 7" id="KW-0132">Cell division</keyword>
<protein>
    <recommendedName>
        <fullName evidence="7">Cell division protein FtsB</fullName>
    </recommendedName>
</protein>
<keyword evidence="6 7" id="KW-0131">Cell cycle</keyword>
<keyword evidence="7" id="KW-0997">Cell inner membrane</keyword>
<dbReference type="GO" id="GO:0051301">
    <property type="term" value="P:cell division"/>
    <property type="evidence" value="ECO:0007669"/>
    <property type="project" value="UniProtKB-KW"/>
</dbReference>
<feature type="coiled-coil region" evidence="7">
    <location>
        <begin position="36"/>
        <end position="63"/>
    </location>
</feature>
<evidence type="ECO:0000256" key="6">
    <source>
        <dbReference type="ARBA" id="ARBA00023306"/>
    </source>
</evidence>
<gene>
    <name evidence="7 8" type="primary">ftsB</name>
    <name evidence="8" type="ORF">NBRC116585_06630</name>
</gene>
<feature type="topological domain" description="Periplasmic" evidence="7">
    <location>
        <begin position="29"/>
        <end position="99"/>
    </location>
</feature>
<organism evidence="8 9">
    <name type="scientific">Thalassolituus maritimus</name>
    <dbReference type="NCBI Taxonomy" id="484498"/>
    <lineage>
        <taxon>Bacteria</taxon>
        <taxon>Pseudomonadati</taxon>
        <taxon>Pseudomonadota</taxon>
        <taxon>Gammaproteobacteria</taxon>
        <taxon>Oceanospirillales</taxon>
        <taxon>Oceanospirillaceae</taxon>
        <taxon>Thalassolituus</taxon>
    </lineage>
</organism>
<sequence length="99" mass="11146">MLMAIRAAHLWTVAAVILLLILQYRLWFDDSGVIANKALERQIQSLQASNEEHAEQNHALMNDVKDLRSGDALLEETAREQLGLVKEGETFVLFAEPES</sequence>
<comment type="similarity">
    <text evidence="7">Belongs to the FtsB family.</text>
</comment>
<dbReference type="PANTHER" id="PTHR37485:SF1">
    <property type="entry name" value="CELL DIVISION PROTEIN FTSB"/>
    <property type="match status" value="1"/>
</dbReference>
<dbReference type="HAMAP" id="MF_00599">
    <property type="entry name" value="FtsB"/>
    <property type="match status" value="1"/>
</dbReference>
<comment type="function">
    <text evidence="7">Essential cell division protein. May link together the upstream cell division proteins, which are predominantly cytoplasmic, with the downstream cell division proteins, which are predominantly periplasmic.</text>
</comment>
<dbReference type="InterPro" id="IPR007060">
    <property type="entry name" value="FtsL/DivIC"/>
</dbReference>
<dbReference type="InterPro" id="IPR023081">
    <property type="entry name" value="Cell_div_FtsB"/>
</dbReference>
<accession>A0ABP9ZWM4</accession>
<comment type="caution">
    <text evidence="8">The sequence shown here is derived from an EMBL/GenBank/DDBJ whole genome shotgun (WGS) entry which is preliminary data.</text>
</comment>
<keyword evidence="3 7" id="KW-0812">Transmembrane</keyword>
<evidence type="ECO:0000256" key="3">
    <source>
        <dbReference type="ARBA" id="ARBA00022692"/>
    </source>
</evidence>
<evidence type="ECO:0000256" key="2">
    <source>
        <dbReference type="ARBA" id="ARBA00022618"/>
    </source>
</evidence>
<feature type="topological domain" description="Cytoplasmic" evidence="7">
    <location>
        <begin position="1"/>
        <end position="10"/>
    </location>
</feature>
<evidence type="ECO:0000256" key="4">
    <source>
        <dbReference type="ARBA" id="ARBA00022989"/>
    </source>
</evidence>
<dbReference type="Pfam" id="PF04977">
    <property type="entry name" value="DivIC"/>
    <property type="match status" value="1"/>
</dbReference>
<proteinExistence type="inferred from homology"/>
<comment type="subcellular location">
    <subcellularLocation>
        <location evidence="7">Cell inner membrane</location>
        <topology evidence="7">Single-pass type II membrane protein</topology>
    </subcellularLocation>
    <text evidence="7">Localizes to the division septum.</text>
</comment>
<keyword evidence="7" id="KW-0175">Coiled coil</keyword>
<keyword evidence="5 7" id="KW-0472">Membrane</keyword>
<evidence type="ECO:0000256" key="1">
    <source>
        <dbReference type="ARBA" id="ARBA00022475"/>
    </source>
</evidence>